<evidence type="ECO:0000313" key="2">
    <source>
        <dbReference type="Proteomes" id="UP000036520"/>
    </source>
</evidence>
<accession>A0A0H4PA71</accession>
<dbReference type="Gene3D" id="2.115.10.20">
    <property type="entry name" value="Glycosyl hydrolase domain, family 43"/>
    <property type="match status" value="1"/>
</dbReference>
<dbReference type="PATRIC" id="fig|320787.5.peg.171"/>
<dbReference type="KEGG" id="camu:CA2015_0156"/>
<organism evidence="1 2">
    <name type="scientific">Cyclobacterium amurskyense</name>
    <dbReference type="NCBI Taxonomy" id="320787"/>
    <lineage>
        <taxon>Bacteria</taxon>
        <taxon>Pseudomonadati</taxon>
        <taxon>Bacteroidota</taxon>
        <taxon>Cytophagia</taxon>
        <taxon>Cytophagales</taxon>
        <taxon>Cyclobacteriaceae</taxon>
        <taxon>Cyclobacterium</taxon>
    </lineage>
</organism>
<dbReference type="Proteomes" id="UP000036520">
    <property type="component" value="Chromosome"/>
</dbReference>
<dbReference type="InterPro" id="IPR023296">
    <property type="entry name" value="Glyco_hydro_beta-prop_sf"/>
</dbReference>
<protein>
    <submittedName>
        <fullName evidence="1">Uncharacterized protein</fullName>
    </submittedName>
</protein>
<reference evidence="1 2" key="1">
    <citation type="submission" date="2015-07" db="EMBL/GenBank/DDBJ databases">
        <authorList>
            <person name="Kim K.M."/>
        </authorList>
    </citation>
    <scope>NUCLEOTIDE SEQUENCE [LARGE SCALE GENOMIC DNA]</scope>
    <source>
        <strain evidence="1 2">KCTC 12363</strain>
    </source>
</reference>
<evidence type="ECO:0000313" key="1">
    <source>
        <dbReference type="EMBL" id="AKP49638.1"/>
    </source>
</evidence>
<keyword evidence="2" id="KW-1185">Reference proteome</keyword>
<dbReference type="EMBL" id="CP012040">
    <property type="protein sequence ID" value="AKP49638.1"/>
    <property type="molecule type" value="Genomic_DNA"/>
</dbReference>
<proteinExistence type="predicted"/>
<sequence length="492" mass="55380">MRTFIHLDFIKMQGFKKQTLLILMLLLQGIAFAQIPNIGSNRELFVDEYLIENLENAKLKLHEPVDKGPVIKFEKPWEGAFSAYFTVIKDGDTYRAYYRGVPEAGSDGNDGEVTCYAESKDGINWTKPDLKQYTVKGTKKNNVILANAAPVTHNFSPFLDSNPQAIASQKFKALGGTKNSGLVAYVSNDGKVWEKLQEQPVFTKGVFDSQNVVFWSTSEELYVCYFRTWTGDGYSGFRSVGRTTSKDFVNWSEPVQMSFGNTEYEHLYTQQTSPYYRAPQIYLAIGARFMPNRKVVNDEEAKKLGVNPKYYNDCSDAVLMSSRGGGAYDRQFMESFIKPGIGLQNWVSRSNYPALNIVQTGDTEMSIYVNQDYAQPTAHLRRYSMRLDGFASLSAGYGGGEMTTKSFIFDGNALELNYSTSAAGEILVELLDQEGNKIPGYSMEECQPIIGNEISRTVYWNKSNDLSKLAGKPVKMRVYLKDADVFSYKFGK</sequence>
<name>A0A0H4PA71_9BACT</name>
<gene>
    <name evidence="1" type="ORF">CA2015_0156</name>
</gene>
<dbReference type="SUPFAM" id="SSF75005">
    <property type="entry name" value="Arabinanase/levansucrase/invertase"/>
    <property type="match status" value="1"/>
</dbReference>
<dbReference type="AlphaFoldDB" id="A0A0H4PA71"/>
<dbReference type="STRING" id="320787.CA2015_0156"/>